<evidence type="ECO:0000313" key="6">
    <source>
        <dbReference type="EMBL" id="KAG5280306.1"/>
    </source>
</evidence>
<evidence type="ECO:0000256" key="4">
    <source>
        <dbReference type="SAM" id="SignalP"/>
    </source>
</evidence>
<dbReference type="GO" id="GO:0005525">
    <property type="term" value="F:GTP binding"/>
    <property type="evidence" value="ECO:0007669"/>
    <property type="project" value="UniProtKB-KW"/>
</dbReference>
<dbReference type="Pfam" id="PF04548">
    <property type="entry name" value="AIG1"/>
    <property type="match status" value="3"/>
</dbReference>
<comment type="similarity">
    <text evidence="1">Belongs to the TRAFAC class TrmE-Era-EngA-EngB-Septin-like GTPase superfamily. AIG1/Toc34/Toc159-like paraseptin GTPase family. IAN subfamily.</text>
</comment>
<dbReference type="EMBL" id="JADWDJ010000006">
    <property type="protein sequence ID" value="KAG5280306.1"/>
    <property type="molecule type" value="Genomic_DNA"/>
</dbReference>
<dbReference type="InterPro" id="IPR006703">
    <property type="entry name" value="G_AIG1"/>
</dbReference>
<proteinExistence type="inferred from homology"/>
<keyword evidence="7" id="KW-1185">Reference proteome</keyword>
<sequence>MFFLIVLLVSGLRIVLLGKSEDKKTKLANFLIGESQSFLQRPLLSAKHCVAICGEWRERSLTVVQTPDIFSLPEHSVTREMKRCKQLCFPGPNVLLLLVKPSEFNTSNKNRLNFILSLFGPDSLKYTMVIKTHKDVETFYVTQLLKDCGGGHYNMFQEDHEQLMEKIDNIVSANTETETSSKSEQIKPALNLVLCGRRDAGKTSAAKAILGQIELHSVSSSPVCVKYQGEVCERLVSIVELPALHGEPWATVMKESLRCISLCDLEGIHAFILVIPVGPLTDEDKEELLTIKNTFSSQVNDFTMILFTVESDPTAPAVVNFLRETEDIEKLCQSYGGRKVVLNIKDQQQIPKLFDFVDKMRSCKEKTSSYTIDTYVHSQIEKMTQQENVITTLQAEIENLTKKGVVTGDDERQSPDCLRIVLIGKTGNGKSSSGNTILGKDVFEAESSQKSVTKWCQKGQDWPIYTRREGDITTNKGHIWKEF</sequence>
<keyword evidence="2" id="KW-0547">Nucleotide-binding</keyword>
<comment type="caution">
    <text evidence="6">The sequence shown here is derived from an EMBL/GenBank/DDBJ whole genome shotgun (WGS) entry which is preliminary data.</text>
</comment>
<organism evidence="6 7">
    <name type="scientific">Alosa alosa</name>
    <name type="common">allis shad</name>
    <dbReference type="NCBI Taxonomy" id="278164"/>
    <lineage>
        <taxon>Eukaryota</taxon>
        <taxon>Metazoa</taxon>
        <taxon>Chordata</taxon>
        <taxon>Craniata</taxon>
        <taxon>Vertebrata</taxon>
        <taxon>Euteleostomi</taxon>
        <taxon>Actinopterygii</taxon>
        <taxon>Neopterygii</taxon>
        <taxon>Teleostei</taxon>
        <taxon>Clupei</taxon>
        <taxon>Clupeiformes</taxon>
        <taxon>Clupeoidei</taxon>
        <taxon>Clupeidae</taxon>
        <taxon>Alosa</taxon>
    </lineage>
</organism>
<evidence type="ECO:0000256" key="1">
    <source>
        <dbReference type="ARBA" id="ARBA00008535"/>
    </source>
</evidence>
<dbReference type="SUPFAM" id="SSF52540">
    <property type="entry name" value="P-loop containing nucleoside triphosphate hydrolases"/>
    <property type="match status" value="3"/>
</dbReference>
<reference evidence="6" key="1">
    <citation type="submission" date="2020-10" db="EMBL/GenBank/DDBJ databases">
        <title>Chromosome-scale genome assembly of the Allis shad, Alosa alosa.</title>
        <authorList>
            <person name="Margot Z."/>
            <person name="Christophe K."/>
            <person name="Cabau C."/>
            <person name="Louis A."/>
            <person name="Berthelot C."/>
            <person name="Parey E."/>
            <person name="Roest Crollius H."/>
            <person name="Montfort J."/>
            <person name="Robinson-Rechavi M."/>
            <person name="Bucao C."/>
            <person name="Bouchez O."/>
            <person name="Gislard M."/>
            <person name="Lluch J."/>
            <person name="Milhes M."/>
            <person name="Lampietro C."/>
            <person name="Lopez Roques C."/>
            <person name="Donnadieu C."/>
            <person name="Braasch I."/>
            <person name="Desvignes T."/>
            <person name="Postlethwait J."/>
            <person name="Bobe J."/>
            <person name="Guiguen Y."/>
        </authorList>
    </citation>
    <scope>NUCLEOTIDE SEQUENCE</scope>
    <source>
        <strain evidence="6">M-15738</strain>
        <tissue evidence="6">Blood</tissue>
    </source>
</reference>
<accession>A0AAV6H2T0</accession>
<evidence type="ECO:0000256" key="2">
    <source>
        <dbReference type="ARBA" id="ARBA00022741"/>
    </source>
</evidence>
<dbReference type="InterPro" id="IPR045058">
    <property type="entry name" value="GIMA/IAN/Toc"/>
</dbReference>
<feature type="domain" description="AIG1-type G" evidence="5">
    <location>
        <begin position="187"/>
        <end position="379"/>
    </location>
</feature>
<evidence type="ECO:0000313" key="7">
    <source>
        <dbReference type="Proteomes" id="UP000823561"/>
    </source>
</evidence>
<protein>
    <recommendedName>
        <fullName evidence="5">AIG1-type G domain-containing protein</fullName>
    </recommendedName>
</protein>
<dbReference type="PROSITE" id="PS51720">
    <property type="entry name" value="G_AIG1"/>
    <property type="match status" value="1"/>
</dbReference>
<gene>
    <name evidence="6" type="ORF">AALO_G00087500</name>
</gene>
<dbReference type="AlphaFoldDB" id="A0AAV6H2T0"/>
<feature type="signal peptide" evidence="4">
    <location>
        <begin position="1"/>
        <end position="18"/>
    </location>
</feature>
<name>A0AAV6H2T0_9TELE</name>
<dbReference type="InterPro" id="IPR027417">
    <property type="entry name" value="P-loop_NTPase"/>
</dbReference>
<dbReference type="PANTHER" id="PTHR10903">
    <property type="entry name" value="GTPASE, IMAP FAMILY MEMBER-RELATED"/>
    <property type="match status" value="1"/>
</dbReference>
<keyword evidence="3" id="KW-0342">GTP-binding</keyword>
<keyword evidence="4" id="KW-0732">Signal</keyword>
<evidence type="ECO:0000259" key="5">
    <source>
        <dbReference type="PROSITE" id="PS51720"/>
    </source>
</evidence>
<dbReference type="Proteomes" id="UP000823561">
    <property type="component" value="Chromosome 6"/>
</dbReference>
<feature type="chain" id="PRO_5044000449" description="AIG1-type G domain-containing protein" evidence="4">
    <location>
        <begin position="19"/>
        <end position="483"/>
    </location>
</feature>
<evidence type="ECO:0000256" key="3">
    <source>
        <dbReference type="ARBA" id="ARBA00023134"/>
    </source>
</evidence>
<dbReference type="PANTHER" id="PTHR10903:SF188">
    <property type="entry name" value="GTPASE IMAP FAMILY MEMBER 2-LIKE-RELATED"/>
    <property type="match status" value="1"/>
</dbReference>
<dbReference type="Gene3D" id="3.40.50.300">
    <property type="entry name" value="P-loop containing nucleotide triphosphate hydrolases"/>
    <property type="match status" value="3"/>
</dbReference>